<dbReference type="GO" id="GO:0042277">
    <property type="term" value="F:peptide binding"/>
    <property type="evidence" value="ECO:0007669"/>
    <property type="project" value="InterPro"/>
</dbReference>
<feature type="domain" description="PpiC" evidence="8">
    <location>
        <begin position="169"/>
        <end position="270"/>
    </location>
</feature>
<accession>A0A0W0SW05</accession>
<keyword evidence="4 7" id="KW-0697">Rotamase</keyword>
<reference evidence="9 10" key="1">
    <citation type="submission" date="2015-11" db="EMBL/GenBank/DDBJ databases">
        <title>Genomic analysis of 38 Legionella species identifies large and diverse effector repertoires.</title>
        <authorList>
            <person name="Burstein D."/>
            <person name="Amaro F."/>
            <person name="Zusman T."/>
            <person name="Lifshitz Z."/>
            <person name="Cohen O."/>
            <person name="Gilbert J.A."/>
            <person name="Pupko T."/>
            <person name="Shuman H.A."/>
            <person name="Segal G."/>
        </authorList>
    </citation>
    <scope>NUCLEOTIDE SEQUENCE [LARGE SCALE GENOMIC DNA]</scope>
    <source>
        <strain evidence="9 10">ATCC 43878</strain>
    </source>
</reference>
<proteinExistence type="inferred from homology"/>
<dbReference type="InterPro" id="IPR050280">
    <property type="entry name" value="OMP_Chaperone_SurA"/>
</dbReference>
<dbReference type="InterPro" id="IPR023034">
    <property type="entry name" value="PPIase_SurA"/>
</dbReference>
<dbReference type="GO" id="GO:0050821">
    <property type="term" value="P:protein stabilization"/>
    <property type="evidence" value="ECO:0007669"/>
    <property type="project" value="InterPro"/>
</dbReference>
<evidence type="ECO:0000259" key="8">
    <source>
        <dbReference type="PROSITE" id="PS50198"/>
    </source>
</evidence>
<comment type="catalytic activity">
    <reaction evidence="7">
        <text>[protein]-peptidylproline (omega=180) = [protein]-peptidylproline (omega=0)</text>
        <dbReference type="Rhea" id="RHEA:16237"/>
        <dbReference type="Rhea" id="RHEA-COMP:10747"/>
        <dbReference type="Rhea" id="RHEA-COMP:10748"/>
        <dbReference type="ChEBI" id="CHEBI:83833"/>
        <dbReference type="ChEBI" id="CHEBI:83834"/>
        <dbReference type="EC" id="5.2.1.8"/>
    </reaction>
</comment>
<evidence type="ECO:0000256" key="1">
    <source>
        <dbReference type="ARBA" id="ARBA00022729"/>
    </source>
</evidence>
<keyword evidence="5 7" id="KW-0143">Chaperone</keyword>
<dbReference type="InterPro" id="IPR046357">
    <property type="entry name" value="PPIase_dom_sf"/>
</dbReference>
<comment type="caution">
    <text evidence="9">The sequence shown here is derived from an EMBL/GenBank/DDBJ whole genome shotgun (WGS) entry which is preliminary data.</text>
</comment>
<dbReference type="GO" id="GO:0051082">
    <property type="term" value="F:unfolded protein binding"/>
    <property type="evidence" value="ECO:0007669"/>
    <property type="project" value="UniProtKB-UniRule"/>
</dbReference>
<dbReference type="HAMAP" id="MF_01183">
    <property type="entry name" value="Chaperone_SurA"/>
    <property type="match status" value="1"/>
</dbReference>
<dbReference type="Pfam" id="PF09312">
    <property type="entry name" value="SurA_N"/>
    <property type="match status" value="1"/>
</dbReference>
<evidence type="ECO:0000256" key="6">
    <source>
        <dbReference type="ARBA" id="ARBA00023235"/>
    </source>
</evidence>
<feature type="chain" id="PRO_5008997506" description="Chaperone SurA" evidence="7">
    <location>
        <begin position="21"/>
        <end position="428"/>
    </location>
</feature>
<dbReference type="Pfam" id="PF00639">
    <property type="entry name" value="Rotamase"/>
    <property type="match status" value="1"/>
</dbReference>
<keyword evidence="6 7" id="KW-0413">Isomerase</keyword>
<evidence type="ECO:0000313" key="10">
    <source>
        <dbReference type="Proteomes" id="UP000054742"/>
    </source>
</evidence>
<evidence type="ECO:0000256" key="5">
    <source>
        <dbReference type="ARBA" id="ARBA00023186"/>
    </source>
</evidence>
<dbReference type="EC" id="5.2.1.8" evidence="7"/>
<keyword evidence="10" id="KW-1185">Reference proteome</keyword>
<dbReference type="STRING" id="29422.Lbru_0322"/>
<evidence type="ECO:0000313" key="9">
    <source>
        <dbReference type="EMBL" id="KTC87093.1"/>
    </source>
</evidence>
<comment type="subcellular location">
    <subcellularLocation>
        <location evidence="7">Periplasm</location>
    </subcellularLocation>
    <text evidence="7">Is capable of associating with the outer membrane.</text>
</comment>
<dbReference type="GO" id="GO:0006457">
    <property type="term" value="P:protein folding"/>
    <property type="evidence" value="ECO:0007669"/>
    <property type="project" value="UniProtKB-UniRule"/>
</dbReference>
<keyword evidence="2 7" id="KW-0677">Repeat</keyword>
<protein>
    <recommendedName>
        <fullName evidence="7">Chaperone SurA</fullName>
    </recommendedName>
    <alternativeName>
        <fullName evidence="7">Peptidyl-prolyl cis-trans isomerase SurA</fullName>
        <shortName evidence="7">PPIase SurA</shortName>
        <ecNumber evidence="7">5.2.1.8</ecNumber>
    </alternativeName>
    <alternativeName>
        <fullName evidence="7">Rotamase SurA</fullName>
    </alternativeName>
</protein>
<keyword evidence="3 7" id="KW-0574">Periplasm</keyword>
<evidence type="ECO:0000256" key="3">
    <source>
        <dbReference type="ARBA" id="ARBA00022764"/>
    </source>
</evidence>
<feature type="signal peptide" evidence="7">
    <location>
        <begin position="1"/>
        <end position="20"/>
    </location>
</feature>
<dbReference type="Proteomes" id="UP000054742">
    <property type="component" value="Unassembled WGS sequence"/>
</dbReference>
<dbReference type="AlphaFoldDB" id="A0A0W0SW05"/>
<dbReference type="InterPro" id="IPR000297">
    <property type="entry name" value="PPIase_PpiC"/>
</dbReference>
<dbReference type="GO" id="GO:0030288">
    <property type="term" value="C:outer membrane-bounded periplasmic space"/>
    <property type="evidence" value="ECO:0007669"/>
    <property type="project" value="InterPro"/>
</dbReference>
<dbReference type="PATRIC" id="fig|29422.6.peg.336"/>
<sequence precursor="true">MLKRIALLMLLLPAFTVAGAAQPLDKVVAIVNEGVITESELNTQVDLLRQQLEAKHMQLPSETVLRKQVLQHLIDVDLQLQLAKQNDITVDSTDLNDAIGKIAAANNLSMTQLREEITKQGLTWQTYRENIRKEILISRLQQKAVGKDINVSPAQVEDYLKTAQDDKSQLTYHLQNIVIPVPEEPTTEQLNKARVKAKELLSKIKSGTDFNQLAIAESSGEFALEGGDLGERHLAELPELFAKEVVNMKPGQVVGPLRTGNGLQLIKLITIGGSDQHHEVTKTHVRHILLKPDASMTSEEANRQAYNLYQQLKSGKDFALMAKQYSLDAASSVKGGDLGWVNPGELVPEFEKAMDALPLHKISKPVKTVFGWHLIEVLERKKIDDSKSFKRQQVRQFLQQRKFTEAVQNWQQHIRSSAYINIMDKDLA</sequence>
<evidence type="ECO:0000256" key="4">
    <source>
        <dbReference type="ARBA" id="ARBA00023110"/>
    </source>
</evidence>
<dbReference type="InterPro" id="IPR027304">
    <property type="entry name" value="Trigger_fact/SurA_dom_sf"/>
</dbReference>
<dbReference type="SUPFAM" id="SSF109998">
    <property type="entry name" value="Triger factor/SurA peptide-binding domain-like"/>
    <property type="match status" value="1"/>
</dbReference>
<dbReference type="GO" id="GO:0043165">
    <property type="term" value="P:Gram-negative-bacterium-type cell outer membrane assembly"/>
    <property type="evidence" value="ECO:0007669"/>
    <property type="project" value="InterPro"/>
</dbReference>
<dbReference type="Gene3D" id="1.10.4030.10">
    <property type="entry name" value="Porin chaperone SurA, peptide-binding domain"/>
    <property type="match status" value="1"/>
</dbReference>
<dbReference type="EMBL" id="LNXV01000003">
    <property type="protein sequence ID" value="KTC87093.1"/>
    <property type="molecule type" value="Genomic_DNA"/>
</dbReference>
<evidence type="ECO:0000256" key="7">
    <source>
        <dbReference type="HAMAP-Rule" id="MF_01183"/>
    </source>
</evidence>
<dbReference type="Pfam" id="PF13616">
    <property type="entry name" value="Rotamase_3"/>
    <property type="match status" value="1"/>
</dbReference>
<dbReference type="SUPFAM" id="SSF54534">
    <property type="entry name" value="FKBP-like"/>
    <property type="match status" value="2"/>
</dbReference>
<dbReference type="GO" id="GO:0003755">
    <property type="term" value="F:peptidyl-prolyl cis-trans isomerase activity"/>
    <property type="evidence" value="ECO:0007669"/>
    <property type="project" value="UniProtKB-UniRule"/>
</dbReference>
<dbReference type="OrthoDB" id="14196at2"/>
<keyword evidence="1 7" id="KW-0732">Signal</keyword>
<comment type="function">
    <text evidence="7">Chaperone involved in the correct folding and assembly of outer membrane proteins. Recognizes specific patterns of aromatic residues and the orientation of their side chains, which are found more frequently in integral outer membrane proteins. May act in both early periplasmic and late outer membrane-associated steps of protein maturation.</text>
</comment>
<dbReference type="Gene3D" id="3.10.50.40">
    <property type="match status" value="2"/>
</dbReference>
<comment type="domain">
    <text evidence="7">The PPIase activity resides only in the second parvulin domain. The N-terminal region and the C-terminal tail are necessary and sufficient for the chaperone activity of SurA. The PPIase activity is dispensable for SurA to function as a chaperone. The N-terminal region and the C-terminal tail are also required for porin recognition.</text>
</comment>
<organism evidence="9 10">
    <name type="scientific">Legionella brunensis</name>
    <dbReference type="NCBI Taxonomy" id="29422"/>
    <lineage>
        <taxon>Bacteria</taxon>
        <taxon>Pseudomonadati</taxon>
        <taxon>Pseudomonadota</taxon>
        <taxon>Gammaproteobacteria</taxon>
        <taxon>Legionellales</taxon>
        <taxon>Legionellaceae</taxon>
        <taxon>Legionella</taxon>
    </lineage>
</organism>
<dbReference type="PANTHER" id="PTHR47637">
    <property type="entry name" value="CHAPERONE SURA"/>
    <property type="match status" value="1"/>
</dbReference>
<dbReference type="RefSeq" id="WP_058440424.1">
    <property type="nucleotide sequence ID" value="NZ_CAAAHU010000001.1"/>
</dbReference>
<dbReference type="InterPro" id="IPR015391">
    <property type="entry name" value="SurA_N"/>
</dbReference>
<name>A0A0W0SW05_9GAMM</name>
<gene>
    <name evidence="7" type="primary">surA</name>
    <name evidence="9" type="ORF">Lbru_0322</name>
</gene>
<dbReference type="PANTHER" id="PTHR47637:SF1">
    <property type="entry name" value="CHAPERONE SURA"/>
    <property type="match status" value="1"/>
</dbReference>
<evidence type="ECO:0000256" key="2">
    <source>
        <dbReference type="ARBA" id="ARBA00022737"/>
    </source>
</evidence>
<feature type="domain" description="PpiC" evidence="8">
    <location>
        <begin position="280"/>
        <end position="379"/>
    </location>
</feature>
<dbReference type="PROSITE" id="PS50198">
    <property type="entry name" value="PPIC_PPIASE_2"/>
    <property type="match status" value="2"/>
</dbReference>